<reference evidence="6 7" key="1">
    <citation type="submission" date="2019-06" db="EMBL/GenBank/DDBJ databases">
        <title>Genome sequence of Litorilinea aerophila BAA-2444.</title>
        <authorList>
            <person name="Maclea K.S."/>
            <person name="Maurais E.G."/>
            <person name="Iannazzi L.C."/>
        </authorList>
    </citation>
    <scope>NUCLEOTIDE SEQUENCE [LARGE SCALE GENOMIC DNA]</scope>
    <source>
        <strain evidence="6 7">ATCC BAA-2444</strain>
    </source>
</reference>
<proteinExistence type="inferred from homology"/>
<keyword evidence="2" id="KW-0963">Cytoplasm</keyword>
<dbReference type="PANTHER" id="PTHR43420">
    <property type="entry name" value="ACETYLTRANSFERASE"/>
    <property type="match status" value="1"/>
</dbReference>
<dbReference type="PROSITE" id="PS51186">
    <property type="entry name" value="GNAT"/>
    <property type="match status" value="1"/>
</dbReference>
<dbReference type="GO" id="GO:0008080">
    <property type="term" value="F:N-acetyltransferase activity"/>
    <property type="evidence" value="ECO:0007669"/>
    <property type="project" value="InterPro"/>
</dbReference>
<dbReference type="InParanoid" id="A0A540VEP1"/>
<feature type="domain" description="N-acetyltransferase" evidence="5">
    <location>
        <begin position="22"/>
        <end position="173"/>
    </location>
</feature>
<evidence type="ECO:0000256" key="4">
    <source>
        <dbReference type="ARBA" id="ARBA00023315"/>
    </source>
</evidence>
<dbReference type="OrthoDB" id="9794566at2"/>
<dbReference type="Pfam" id="PF00583">
    <property type="entry name" value="Acetyltransf_1"/>
    <property type="match status" value="1"/>
</dbReference>
<evidence type="ECO:0000256" key="3">
    <source>
        <dbReference type="ARBA" id="ARBA00022679"/>
    </source>
</evidence>
<dbReference type="InterPro" id="IPR016181">
    <property type="entry name" value="Acyl_CoA_acyltransferase"/>
</dbReference>
<gene>
    <name evidence="6" type="primary">rimI</name>
    <name evidence="6" type="ORF">FKZ61_13475</name>
</gene>
<name>A0A540VEP1_9CHLR</name>
<dbReference type="CDD" id="cd04301">
    <property type="entry name" value="NAT_SF"/>
    <property type="match status" value="1"/>
</dbReference>
<accession>A0A540VEP1</accession>
<comment type="similarity">
    <text evidence="1">Belongs to the acetyltransferase family. RimI subfamily.</text>
</comment>
<dbReference type="EMBL" id="VIGC01000016">
    <property type="protein sequence ID" value="TQE95172.1"/>
    <property type="molecule type" value="Genomic_DNA"/>
</dbReference>
<evidence type="ECO:0000259" key="5">
    <source>
        <dbReference type="PROSITE" id="PS51186"/>
    </source>
</evidence>
<comment type="caution">
    <text evidence="6">The sequence shown here is derived from an EMBL/GenBank/DDBJ whole genome shotgun (WGS) entry which is preliminary data.</text>
</comment>
<dbReference type="FunCoup" id="A0A540VEP1">
    <property type="interactions" value="406"/>
</dbReference>
<keyword evidence="4" id="KW-0012">Acyltransferase</keyword>
<keyword evidence="3 6" id="KW-0808">Transferase</keyword>
<dbReference type="NCBIfam" id="TIGR01575">
    <property type="entry name" value="rimI"/>
    <property type="match status" value="1"/>
</dbReference>
<dbReference type="SUPFAM" id="SSF55729">
    <property type="entry name" value="Acyl-CoA N-acyltransferases (Nat)"/>
    <property type="match status" value="1"/>
</dbReference>
<dbReference type="Proteomes" id="UP000317371">
    <property type="component" value="Unassembled WGS sequence"/>
</dbReference>
<evidence type="ECO:0000256" key="1">
    <source>
        <dbReference type="ARBA" id="ARBA00005395"/>
    </source>
</evidence>
<keyword evidence="7" id="KW-1185">Reference proteome</keyword>
<dbReference type="PANTHER" id="PTHR43420:SF44">
    <property type="entry name" value="ACETYLTRANSFERASE YPEA"/>
    <property type="match status" value="1"/>
</dbReference>
<sequence>MMHQEEPNVLLPLQRFPHELSPIFTPLTPADLDDVMALEVQSFPTPWSRSTYQRELQGNRIGSYWAVRPGPGVQEAPPILAYGGLWCLGEEGHIATIATHPQWRRRKLGTWLLLNMLTVARVSGARLATLEVRVSNRGAIALYNSLGFVQVGRRRRYYHDNGEDALLMTLFDLDHPDVWRRLEALREEIARKPDERAESGEPIRRP</sequence>
<dbReference type="RefSeq" id="WP_141610663.1">
    <property type="nucleotide sequence ID" value="NZ_VIGC02000016.1"/>
</dbReference>
<dbReference type="InterPro" id="IPR000182">
    <property type="entry name" value="GNAT_dom"/>
</dbReference>
<dbReference type="InterPro" id="IPR006464">
    <property type="entry name" value="AcTrfase_RimI/Ard1"/>
</dbReference>
<dbReference type="Gene3D" id="3.40.630.30">
    <property type="match status" value="1"/>
</dbReference>
<protein>
    <submittedName>
        <fullName evidence="6">Ribosomal-protein-alanine N-acetyltransferase</fullName>
    </submittedName>
</protein>
<organism evidence="6 7">
    <name type="scientific">Litorilinea aerophila</name>
    <dbReference type="NCBI Taxonomy" id="1204385"/>
    <lineage>
        <taxon>Bacteria</taxon>
        <taxon>Bacillati</taxon>
        <taxon>Chloroflexota</taxon>
        <taxon>Caldilineae</taxon>
        <taxon>Caldilineales</taxon>
        <taxon>Caldilineaceae</taxon>
        <taxon>Litorilinea</taxon>
    </lineage>
</organism>
<evidence type="ECO:0000256" key="2">
    <source>
        <dbReference type="ARBA" id="ARBA00022490"/>
    </source>
</evidence>
<evidence type="ECO:0000313" key="6">
    <source>
        <dbReference type="EMBL" id="TQE95172.1"/>
    </source>
</evidence>
<evidence type="ECO:0000313" key="7">
    <source>
        <dbReference type="Proteomes" id="UP000317371"/>
    </source>
</evidence>
<dbReference type="InterPro" id="IPR050680">
    <property type="entry name" value="YpeA/RimI_acetyltransf"/>
</dbReference>
<dbReference type="AlphaFoldDB" id="A0A540VEP1"/>